<feature type="domain" description="Phage integrase SAM-like" evidence="3">
    <location>
        <begin position="129"/>
        <end position="224"/>
    </location>
</feature>
<evidence type="ECO:0000259" key="3">
    <source>
        <dbReference type="Pfam" id="PF13102"/>
    </source>
</evidence>
<evidence type="ECO:0000313" key="4">
    <source>
        <dbReference type="EMBL" id="MWB94017.1"/>
    </source>
</evidence>
<proteinExistence type="predicted"/>
<dbReference type="PANTHER" id="PTHR30349">
    <property type="entry name" value="PHAGE INTEGRASE-RELATED"/>
    <property type="match status" value="1"/>
</dbReference>
<dbReference type="GO" id="GO:0015074">
    <property type="term" value="P:DNA integration"/>
    <property type="evidence" value="ECO:0007669"/>
    <property type="project" value="InterPro"/>
</dbReference>
<dbReference type="RefSeq" id="WP_160373941.1">
    <property type="nucleotide sequence ID" value="NZ_WSTB01000003.1"/>
</dbReference>
<evidence type="ECO:0000313" key="5">
    <source>
        <dbReference type="Proteomes" id="UP000471501"/>
    </source>
</evidence>
<keyword evidence="2" id="KW-0233">DNA recombination</keyword>
<comment type="caution">
    <text evidence="4">The sequence shown here is derived from an EMBL/GenBank/DDBJ whole genome shotgun (WGS) entry which is preliminary data.</text>
</comment>
<dbReference type="InterPro" id="IPR010998">
    <property type="entry name" value="Integrase_recombinase_N"/>
</dbReference>
<dbReference type="GO" id="GO:0006310">
    <property type="term" value="P:DNA recombination"/>
    <property type="evidence" value="ECO:0007669"/>
    <property type="project" value="UniProtKB-KW"/>
</dbReference>
<dbReference type="EMBL" id="WSTB01000003">
    <property type="protein sequence ID" value="MWB94017.1"/>
    <property type="molecule type" value="Genomic_DNA"/>
</dbReference>
<name>A0A6I4NSF8_9FLAO</name>
<reference evidence="4 5" key="1">
    <citation type="submission" date="2019-12" db="EMBL/GenBank/DDBJ databases">
        <authorList>
            <person name="Kim Y.S."/>
        </authorList>
    </citation>
    <scope>NUCLEOTIDE SEQUENCE [LARGE SCALE GENOMIC DNA]</scope>
    <source>
        <strain evidence="4 5">GA093</strain>
    </source>
</reference>
<dbReference type="Gene3D" id="1.10.150.130">
    <property type="match status" value="1"/>
</dbReference>
<sequence length="448" mass="53043">MATVNFLYRSTKDKANLHLRLLYRFNDTDFVIGANTKFEIGYFNWFGHHAEIKANKEKGIKEIKIKGSKDPDILNRRLEVNTELNKIENYILKIFNSVNRDEVNKEWLQTQIDFYYNPPKEAEELPTELLKYFDYFMEVKKNEITIGTQKKYNVSKHLLERYQKTLNHKIKISDINDKFKMDFENYCLKNNYALNTISKDLRTIKTVCNHAKHNGITTSHQLDKIKTPQHKTEKIYLTFEELTKIENIDKRRLNDNYDNAKDWLIISCYTGQRISDFMRFDKSIIRYEKNKQGDLKPFIEFTQVKTNKVMTVALHPKVIEILEKRNNDFPKPISDPKYNLFIKQVCRIAGLTDEIKGSKLTDLNQEDKAEKKTKNKDEVKQYRKEIGMFKKWELITSHIGRRSFATNFYGTIPTTYLINVTGHSTEAMFLNYLGKSNKDLAMEITNYF</sequence>
<dbReference type="AlphaFoldDB" id="A0A6I4NSF8"/>
<dbReference type="InterPro" id="IPR025269">
    <property type="entry name" value="SAM-like_dom"/>
</dbReference>
<organism evidence="4 5">
    <name type="scientific">Flavobacterium hydrocarbonoxydans</name>
    <dbReference type="NCBI Taxonomy" id="2683249"/>
    <lineage>
        <taxon>Bacteria</taxon>
        <taxon>Pseudomonadati</taxon>
        <taxon>Bacteroidota</taxon>
        <taxon>Flavobacteriia</taxon>
        <taxon>Flavobacteriales</taxon>
        <taxon>Flavobacteriaceae</taxon>
        <taxon>Flavobacterium</taxon>
    </lineage>
</organism>
<protein>
    <recommendedName>
        <fullName evidence="3">Phage integrase SAM-like domain-containing protein</fullName>
    </recommendedName>
</protein>
<dbReference type="SUPFAM" id="SSF56349">
    <property type="entry name" value="DNA breaking-rejoining enzymes"/>
    <property type="match status" value="1"/>
</dbReference>
<dbReference type="PANTHER" id="PTHR30349:SF64">
    <property type="entry name" value="PROPHAGE INTEGRASE INTD-RELATED"/>
    <property type="match status" value="1"/>
</dbReference>
<keyword evidence="5" id="KW-1185">Reference proteome</keyword>
<dbReference type="Pfam" id="PF13102">
    <property type="entry name" value="Phage_int_SAM_5"/>
    <property type="match status" value="1"/>
</dbReference>
<gene>
    <name evidence="4" type="ORF">GON26_06560</name>
</gene>
<evidence type="ECO:0000256" key="1">
    <source>
        <dbReference type="ARBA" id="ARBA00023125"/>
    </source>
</evidence>
<dbReference type="GO" id="GO:0003677">
    <property type="term" value="F:DNA binding"/>
    <property type="evidence" value="ECO:0007669"/>
    <property type="project" value="UniProtKB-KW"/>
</dbReference>
<dbReference type="Gene3D" id="1.10.443.10">
    <property type="entry name" value="Intergrase catalytic core"/>
    <property type="match status" value="1"/>
</dbReference>
<dbReference type="Proteomes" id="UP000471501">
    <property type="component" value="Unassembled WGS sequence"/>
</dbReference>
<dbReference type="InterPro" id="IPR013762">
    <property type="entry name" value="Integrase-like_cat_sf"/>
</dbReference>
<dbReference type="InterPro" id="IPR011010">
    <property type="entry name" value="DNA_brk_join_enz"/>
</dbReference>
<keyword evidence="1" id="KW-0238">DNA-binding</keyword>
<accession>A0A6I4NSF8</accession>
<dbReference type="InterPro" id="IPR050090">
    <property type="entry name" value="Tyrosine_recombinase_XerCD"/>
</dbReference>
<evidence type="ECO:0000256" key="2">
    <source>
        <dbReference type="ARBA" id="ARBA00023172"/>
    </source>
</evidence>